<name>A0A4R2PF89_RHOSA</name>
<dbReference type="InterPro" id="IPR020823">
    <property type="entry name" value="Cell_div_FtsA"/>
</dbReference>
<evidence type="ECO:0000256" key="5">
    <source>
        <dbReference type="HAMAP-Rule" id="MF_02033"/>
    </source>
</evidence>
<dbReference type="SUPFAM" id="SSF53067">
    <property type="entry name" value="Actin-like ATPase domain"/>
    <property type="match status" value="2"/>
</dbReference>
<dbReference type="Pfam" id="PF02491">
    <property type="entry name" value="SHS2_FTSA"/>
    <property type="match status" value="1"/>
</dbReference>
<dbReference type="InParanoid" id="A0A4R2PF89"/>
<dbReference type="HAMAP" id="MF_02033">
    <property type="entry name" value="FtsA"/>
    <property type="match status" value="1"/>
</dbReference>
<dbReference type="SMART" id="SM00842">
    <property type="entry name" value="FtsA"/>
    <property type="match status" value="1"/>
</dbReference>
<protein>
    <recommendedName>
        <fullName evidence="5 6">Cell division protein FtsA</fullName>
    </recommendedName>
</protein>
<evidence type="ECO:0000256" key="1">
    <source>
        <dbReference type="ARBA" id="ARBA00022475"/>
    </source>
</evidence>
<dbReference type="Gene3D" id="3.30.1490.110">
    <property type="match status" value="1"/>
</dbReference>
<dbReference type="PANTHER" id="PTHR32432:SF4">
    <property type="entry name" value="CELL DIVISION PROTEIN FTSA"/>
    <property type="match status" value="1"/>
</dbReference>
<accession>A0A4R2PF89</accession>
<dbReference type="GO" id="GO:0032153">
    <property type="term" value="C:cell division site"/>
    <property type="evidence" value="ECO:0007669"/>
    <property type="project" value="UniProtKB-UniRule"/>
</dbReference>
<dbReference type="GO" id="GO:0009898">
    <property type="term" value="C:cytoplasmic side of plasma membrane"/>
    <property type="evidence" value="ECO:0007669"/>
    <property type="project" value="UniProtKB-UniRule"/>
</dbReference>
<dbReference type="InterPro" id="IPR003494">
    <property type="entry name" value="SHS2_FtsA"/>
</dbReference>
<evidence type="ECO:0000256" key="3">
    <source>
        <dbReference type="ARBA" id="ARBA00023136"/>
    </source>
</evidence>
<gene>
    <name evidence="5" type="primary">ftsA</name>
    <name evidence="8" type="ORF">EV659_109108</name>
</gene>
<dbReference type="NCBIfam" id="TIGR01174">
    <property type="entry name" value="ftsA"/>
    <property type="match status" value="1"/>
</dbReference>
<keyword evidence="2 5" id="KW-0132">Cell division</keyword>
<comment type="caution">
    <text evidence="8">The sequence shown here is derived from an EMBL/GenBank/DDBJ whole genome shotgun (WGS) entry which is preliminary data.</text>
</comment>
<comment type="subcellular location">
    <subcellularLocation>
        <location evidence="5">Cell membrane</location>
        <topology evidence="5">Peripheral membrane protein</topology>
        <orientation evidence="5">Cytoplasmic side</orientation>
    </subcellularLocation>
    <text evidence="5">Localizes to the Z ring in an FtsZ-dependent manner. Targeted to the membrane through a conserved C-terminal amphipathic helix.</text>
</comment>
<comment type="function">
    <text evidence="5 6">Cell division protein that is involved in the assembly of the Z ring. May serve as a membrane anchor for the Z ring.</text>
</comment>
<dbReference type="GO" id="GO:0043093">
    <property type="term" value="P:FtsZ-dependent cytokinesis"/>
    <property type="evidence" value="ECO:0007669"/>
    <property type="project" value="UniProtKB-UniRule"/>
</dbReference>
<evidence type="ECO:0000313" key="9">
    <source>
        <dbReference type="Proteomes" id="UP000295399"/>
    </source>
</evidence>
<dbReference type="RefSeq" id="WP_132709098.1">
    <property type="nucleotide sequence ID" value="NZ_JACIGF010000009.1"/>
</dbReference>
<reference evidence="8 9" key="1">
    <citation type="submission" date="2019-03" db="EMBL/GenBank/DDBJ databases">
        <title>Genomic Encyclopedia of Type Strains, Phase IV (KMG-IV): sequencing the most valuable type-strain genomes for metagenomic binning, comparative biology and taxonomic classification.</title>
        <authorList>
            <person name="Goeker M."/>
        </authorList>
    </citation>
    <scope>NUCLEOTIDE SEQUENCE [LARGE SCALE GENOMIC DNA]</scope>
    <source>
        <strain evidence="8 9">DSM 2132</strain>
    </source>
</reference>
<proteinExistence type="inferred from homology"/>
<evidence type="ECO:0000256" key="4">
    <source>
        <dbReference type="ARBA" id="ARBA00023306"/>
    </source>
</evidence>
<dbReference type="Proteomes" id="UP000295399">
    <property type="component" value="Unassembled WGS sequence"/>
</dbReference>
<comment type="similarity">
    <text evidence="5 6">Belongs to the FtsA/MreB family.</text>
</comment>
<dbReference type="Gene3D" id="3.30.420.40">
    <property type="match status" value="1"/>
</dbReference>
<comment type="subunit">
    <text evidence="5">Self-interacts. Interacts with FtsZ.</text>
</comment>
<keyword evidence="1 5" id="KW-1003">Cell membrane</keyword>
<dbReference type="OrthoDB" id="9810567at2"/>
<dbReference type="FunCoup" id="A0A4R2PF89">
    <property type="interactions" value="213"/>
</dbReference>
<dbReference type="PANTHER" id="PTHR32432">
    <property type="entry name" value="CELL DIVISION PROTEIN FTSA-RELATED"/>
    <property type="match status" value="1"/>
</dbReference>
<dbReference type="InterPro" id="IPR043129">
    <property type="entry name" value="ATPase_NBD"/>
</dbReference>
<evidence type="ECO:0000259" key="7">
    <source>
        <dbReference type="SMART" id="SM00842"/>
    </source>
</evidence>
<evidence type="ECO:0000256" key="6">
    <source>
        <dbReference type="PIRNR" id="PIRNR003101"/>
    </source>
</evidence>
<dbReference type="PIRSF" id="PIRSF003101">
    <property type="entry name" value="FtsA"/>
    <property type="match status" value="1"/>
</dbReference>
<dbReference type="CDD" id="cd24048">
    <property type="entry name" value="ASKHA_NBD_FtsA"/>
    <property type="match status" value="1"/>
</dbReference>
<dbReference type="EMBL" id="SLXO01000009">
    <property type="protein sequence ID" value="TCP32615.1"/>
    <property type="molecule type" value="Genomic_DNA"/>
</dbReference>
<feature type="domain" description="SHS2" evidence="7">
    <location>
        <begin position="9"/>
        <end position="195"/>
    </location>
</feature>
<evidence type="ECO:0000256" key="2">
    <source>
        <dbReference type="ARBA" id="ARBA00022618"/>
    </source>
</evidence>
<keyword evidence="9" id="KW-1185">Reference proteome</keyword>
<evidence type="ECO:0000313" key="8">
    <source>
        <dbReference type="EMBL" id="TCP32615.1"/>
    </source>
</evidence>
<dbReference type="InterPro" id="IPR050696">
    <property type="entry name" value="FtsA/MreB"/>
</dbReference>
<dbReference type="Pfam" id="PF14450">
    <property type="entry name" value="FtsA"/>
    <property type="match status" value="1"/>
</dbReference>
<keyword evidence="4 5" id="KW-0131">Cell cycle</keyword>
<dbReference type="AlphaFoldDB" id="A0A4R2PF89"/>
<organism evidence="8 9">
    <name type="scientific">Rhodothalassium salexigens DSM 2132</name>
    <dbReference type="NCBI Taxonomy" id="1188247"/>
    <lineage>
        <taxon>Bacteria</taxon>
        <taxon>Pseudomonadati</taxon>
        <taxon>Pseudomonadota</taxon>
        <taxon>Alphaproteobacteria</taxon>
        <taxon>Rhodothalassiales</taxon>
        <taxon>Rhodothalassiaceae</taxon>
        <taxon>Rhodothalassium</taxon>
    </lineage>
</organism>
<keyword evidence="3 5" id="KW-0472">Membrane</keyword>
<sequence>MTPPRDRLLAALDVGSSKVCCLIGRVGNDGLLHLSGMGHRKSNGLKHGAVADRDATQRALSATVDLAERSAGETITDVLVSISAGELYSQVTEQSVNLREAPIHRDDVDAVLGAAARARPADDNVTVHAFPAAYALDGRYQVKAPMGMYGRHLGVALHTVKAPAGPARNLETCVRGAHLQFDRFVAAPYAAGFATLVEEERAIGTACVDIGAGTTDISLWAEGAMVHLDVIPMGGDTLTEAIARELVTPLDHAERLKTLYGAASVALCSDREHVDVVRLGRDDLDGNTERLPRQVLANILIPELEALFEQVRQRLQASGFDGVAGRQVVLTGGTAQLQGIEDMAATILDKQVRIGQPRRVAGLPSAAQNPAFATAVGVLLHAIEAPDDLPDTAFAQQLTTRPVGGGGMSAMWRWVKEHF</sequence>